<dbReference type="RefSeq" id="YP_009330146.1">
    <property type="nucleotide sequence ID" value="NC_032255.1"/>
</dbReference>
<evidence type="ECO:0000313" key="2">
    <source>
        <dbReference type="Proteomes" id="UP000204293"/>
    </source>
</evidence>
<dbReference type="Proteomes" id="UP000204293">
    <property type="component" value="Segment"/>
</dbReference>
<dbReference type="KEGG" id="vg:30685018"/>
<reference evidence="1 2" key="1">
    <citation type="submission" date="2016-04" db="EMBL/GenBank/DDBJ databases">
        <title>Sequence analysis of the Plodia interpunctella granulovirus genome: Discovery of an unusual inhibitor-of-apoptosis (IAP) gene.</title>
        <authorList>
            <person name="Harrison R.L."/>
            <person name="Rowley D.L."/>
            <person name="Funk C.J."/>
        </authorList>
    </citation>
    <scope>NUCLEOTIDE SEQUENCE [LARGE SCALE GENOMIC DNA]</scope>
    <source>
        <strain evidence="1">Cambridge</strain>
    </source>
</reference>
<protein>
    <submittedName>
        <fullName evidence="1">p49</fullName>
    </submittedName>
</protein>
<sequence length="472" mass="55691">MFVFFSFFLVCARVDKYRIYNMSVELLPLAFIHLYFEIDPQHLIEDVISFIHDEKNYKLILNYLSEIQLRHMIGDSTEDTFKYVMPQFKFVCDRDYQLEIVKFDFGGVYLKKGAVVYATNLFVPNPAEAMQYLITLPFLQNKHNDYVNVGEKFFVWNGMEGVMFARPYLDWMAMKVCNGTAYTNNDYYRLYILGEEISKAIIDAKISPLQMGILKNFHKGTPLKRTTNDMHVLNYKTVSTTNYDKVFDMFQEEFDTKAKYIHFIQRDYIFDAKFPIDLLKELQMHWVSDTSVYKVIQRFDNESNILPDLQQEVVVDRYGVDKYRKMVVDGGKFVLPVNRSSTVEHLFVPRDVIQIRHTLNAAFVPGLGLVILATHMFFGARRVLNFEPNRDLHTFIKSKIAITEDDVFYHVGGSFFLEETRFVTNQVPIYILVRVDDDLIVRHNLIRSSRKLQDLKYDWVYNTILSLFVRKY</sequence>
<dbReference type="Pfam" id="PF04913">
    <property type="entry name" value="Baculo_Y142"/>
    <property type="match status" value="1"/>
</dbReference>
<dbReference type="GeneID" id="30685018"/>
<dbReference type="OrthoDB" id="4896at10239"/>
<accession>A0A1L5JH13</accession>
<dbReference type="EMBL" id="KX151395">
    <property type="protein sequence ID" value="APO13898.1"/>
    <property type="molecule type" value="Genomic_DNA"/>
</dbReference>
<proteinExistence type="predicted"/>
<dbReference type="InterPro" id="IPR006997">
    <property type="entry name" value="Baculo_Y142"/>
</dbReference>
<name>A0A1L5JH13_9BBAC</name>
<organism evidence="1 2">
    <name type="scientific">Plodia interpunctella granulovirus</name>
    <dbReference type="NCBI Taxonomy" id="262175"/>
    <lineage>
        <taxon>Viruses</taxon>
        <taxon>Viruses incertae sedis</taxon>
        <taxon>Naldaviricetes</taxon>
        <taxon>Lefavirales</taxon>
        <taxon>Baculoviridae</taxon>
        <taxon>Betabaculovirus</taxon>
        <taxon>Betabaculovirus plinterpunctellae</taxon>
    </lineage>
</organism>
<evidence type="ECO:0000313" key="1">
    <source>
        <dbReference type="EMBL" id="APO13898.1"/>
    </source>
</evidence>
<keyword evidence="2" id="KW-1185">Reference proteome</keyword>